<dbReference type="EMBL" id="UGWQ01000001">
    <property type="protein sequence ID" value="SUF69064.1"/>
    <property type="molecule type" value="Genomic_DNA"/>
</dbReference>
<organism evidence="1 2">
    <name type="scientific">Salmonella enterica</name>
    <name type="common">Salmonella choleraesuis</name>
    <dbReference type="NCBI Taxonomy" id="28901"/>
    <lineage>
        <taxon>Bacteria</taxon>
        <taxon>Pseudomonadati</taxon>
        <taxon>Pseudomonadota</taxon>
        <taxon>Gammaproteobacteria</taxon>
        <taxon>Enterobacterales</taxon>
        <taxon>Enterobacteriaceae</taxon>
        <taxon>Salmonella</taxon>
    </lineage>
</organism>
<dbReference type="AlphaFoldDB" id="A0A379QVL2"/>
<proteinExistence type="predicted"/>
<dbReference type="Proteomes" id="UP000254332">
    <property type="component" value="Unassembled WGS sequence"/>
</dbReference>
<reference evidence="1 2" key="1">
    <citation type="submission" date="2018-06" db="EMBL/GenBank/DDBJ databases">
        <authorList>
            <consortium name="Pathogen Informatics"/>
            <person name="Doyle S."/>
        </authorList>
    </citation>
    <scope>NUCLEOTIDE SEQUENCE [LARGE SCALE GENOMIC DNA]</scope>
    <source>
        <strain evidence="1 2">NCTC10718</strain>
    </source>
</reference>
<name>A0A379QVL2_SALER</name>
<accession>A0A379QVL2</accession>
<protein>
    <submittedName>
        <fullName evidence="1">Uncharacterized protein</fullName>
    </submittedName>
</protein>
<gene>
    <name evidence="1" type="ORF">NCTC10718_01819</name>
</gene>
<sequence>MQIIIYDYSPDYPRCGVLADFPDGQWLFFNTFEEFQSFVDDEFPGLELVPLFAEGEYEYL</sequence>
<evidence type="ECO:0000313" key="2">
    <source>
        <dbReference type="Proteomes" id="UP000254332"/>
    </source>
</evidence>
<evidence type="ECO:0000313" key="1">
    <source>
        <dbReference type="EMBL" id="SUF69064.1"/>
    </source>
</evidence>